<dbReference type="InterPro" id="IPR036515">
    <property type="entry name" value="Transposase_17_sf"/>
</dbReference>
<accession>A0A8H2QL00</accession>
<keyword evidence="4" id="KW-1185">Reference proteome</keyword>
<name>A0A8H2QL00_9FLAO</name>
<dbReference type="InterPro" id="IPR002686">
    <property type="entry name" value="Transposase_17"/>
</dbReference>
<dbReference type="Proteomes" id="UP000323324">
    <property type="component" value="Unassembled WGS sequence"/>
</dbReference>
<sequence>MNNYNPKIHKRKSIRLKGYDYSQAGLYFVTICCQNRTHFYGEIINGEMKLNTAGKMIYKWYYELENKFTDIKCNDMVIMPNHFHCIIQNVGADLRVCPNTKLGEPTLGKPLPTLGEPSPTLGEPTLGKPLPTLGEPTLGEPSPTLGEPTLGEPLPTLGEHVGSPLHCVVQWFKTMTTNEYIRNVKSNNWKRFDGKLWQRNYWEHIIRDEKSYHKISEYIISNPQNWKNDTLY</sequence>
<dbReference type="AlphaFoldDB" id="A0A8H2QL00"/>
<dbReference type="Gene3D" id="3.30.70.1290">
    <property type="entry name" value="Transposase IS200-like"/>
    <property type="match status" value="1"/>
</dbReference>
<dbReference type="SMART" id="SM01321">
    <property type="entry name" value="Y1_Tnp"/>
    <property type="match status" value="1"/>
</dbReference>
<feature type="domain" description="Transposase IS200-like" evidence="2">
    <location>
        <begin position="22"/>
        <end position="222"/>
    </location>
</feature>
<dbReference type="GO" id="GO:0006313">
    <property type="term" value="P:DNA transposition"/>
    <property type="evidence" value="ECO:0007669"/>
    <property type="project" value="InterPro"/>
</dbReference>
<dbReference type="EMBL" id="VSKM01000010">
    <property type="protein sequence ID" value="TYB72678.1"/>
    <property type="molecule type" value="Genomic_DNA"/>
</dbReference>
<dbReference type="InterPro" id="IPR052715">
    <property type="entry name" value="RAYT_transposase"/>
</dbReference>
<dbReference type="GO" id="GO:0043565">
    <property type="term" value="F:sequence-specific DNA binding"/>
    <property type="evidence" value="ECO:0007669"/>
    <property type="project" value="TreeGrafter"/>
</dbReference>
<feature type="region of interest" description="Disordered" evidence="1">
    <location>
        <begin position="107"/>
        <end position="155"/>
    </location>
</feature>
<comment type="caution">
    <text evidence="3">The sequence shown here is derived from an EMBL/GenBank/DDBJ whole genome shotgun (WGS) entry which is preliminary data.</text>
</comment>
<dbReference type="PANTHER" id="PTHR36966">
    <property type="entry name" value="REP-ASSOCIATED TYROSINE TRANSPOSASE"/>
    <property type="match status" value="1"/>
</dbReference>
<organism evidence="3 4">
    <name type="scientific">Bizionia saleffrena</name>
    <dbReference type="NCBI Taxonomy" id="291189"/>
    <lineage>
        <taxon>Bacteria</taxon>
        <taxon>Pseudomonadati</taxon>
        <taxon>Bacteroidota</taxon>
        <taxon>Flavobacteriia</taxon>
        <taxon>Flavobacteriales</taxon>
        <taxon>Flavobacteriaceae</taxon>
        <taxon>Bizionia</taxon>
    </lineage>
</organism>
<dbReference type="GO" id="GO:0004803">
    <property type="term" value="F:transposase activity"/>
    <property type="evidence" value="ECO:0007669"/>
    <property type="project" value="InterPro"/>
</dbReference>
<dbReference type="RefSeq" id="WP_148370366.1">
    <property type="nucleotide sequence ID" value="NZ_VSKM01000010.1"/>
</dbReference>
<reference evidence="3 4" key="1">
    <citation type="submission" date="2019-08" db="EMBL/GenBank/DDBJ databases">
        <title>Genomes of Antarctic Bizionia species.</title>
        <authorList>
            <person name="Bowman J.P."/>
        </authorList>
    </citation>
    <scope>NUCLEOTIDE SEQUENCE [LARGE SCALE GENOMIC DNA]</scope>
    <source>
        <strain evidence="3 4">HFD</strain>
    </source>
</reference>
<dbReference type="SUPFAM" id="SSF143422">
    <property type="entry name" value="Transposase IS200-like"/>
    <property type="match status" value="1"/>
</dbReference>
<evidence type="ECO:0000313" key="4">
    <source>
        <dbReference type="Proteomes" id="UP000323324"/>
    </source>
</evidence>
<evidence type="ECO:0000259" key="2">
    <source>
        <dbReference type="SMART" id="SM01321"/>
    </source>
</evidence>
<dbReference type="PANTHER" id="PTHR36966:SF1">
    <property type="entry name" value="REP-ASSOCIATED TYROSINE TRANSPOSASE"/>
    <property type="match status" value="1"/>
</dbReference>
<proteinExistence type="predicted"/>
<evidence type="ECO:0000256" key="1">
    <source>
        <dbReference type="SAM" id="MobiDB-lite"/>
    </source>
</evidence>
<gene>
    <name evidence="3" type="ORF">ES676_10925</name>
</gene>
<protein>
    <recommendedName>
        <fullName evidence="2">Transposase IS200-like domain-containing protein</fullName>
    </recommendedName>
</protein>
<evidence type="ECO:0000313" key="3">
    <source>
        <dbReference type="EMBL" id="TYB72678.1"/>
    </source>
</evidence>